<keyword evidence="9" id="KW-1185">Reference proteome</keyword>
<dbReference type="GO" id="GO:0016020">
    <property type="term" value="C:membrane"/>
    <property type="evidence" value="ECO:0007669"/>
    <property type="project" value="UniProtKB-SubCell"/>
</dbReference>
<comment type="subcellular location">
    <subcellularLocation>
        <location evidence="1">Membrane</location>
        <topology evidence="1">Multi-pass membrane protein</topology>
    </subcellularLocation>
</comment>
<evidence type="ECO:0000259" key="7">
    <source>
        <dbReference type="Pfam" id="PF03151"/>
    </source>
</evidence>
<organism evidence="8 9">
    <name type="scientific">Scylla paramamosain</name>
    <name type="common">Mud crab</name>
    <dbReference type="NCBI Taxonomy" id="85552"/>
    <lineage>
        <taxon>Eukaryota</taxon>
        <taxon>Metazoa</taxon>
        <taxon>Ecdysozoa</taxon>
        <taxon>Arthropoda</taxon>
        <taxon>Crustacea</taxon>
        <taxon>Multicrustacea</taxon>
        <taxon>Malacostraca</taxon>
        <taxon>Eumalacostraca</taxon>
        <taxon>Eucarida</taxon>
        <taxon>Decapoda</taxon>
        <taxon>Pleocyemata</taxon>
        <taxon>Brachyura</taxon>
        <taxon>Eubrachyura</taxon>
        <taxon>Portunoidea</taxon>
        <taxon>Portunidae</taxon>
        <taxon>Portuninae</taxon>
        <taxon>Scylla</taxon>
    </lineage>
</organism>
<dbReference type="Proteomes" id="UP001487740">
    <property type="component" value="Unassembled WGS sequence"/>
</dbReference>
<accession>A0AAW0SZ84</accession>
<evidence type="ECO:0000256" key="3">
    <source>
        <dbReference type="ARBA" id="ARBA00022989"/>
    </source>
</evidence>
<proteinExistence type="predicted"/>
<reference evidence="8 9" key="1">
    <citation type="submission" date="2023-03" db="EMBL/GenBank/DDBJ databases">
        <title>High-quality genome of Scylla paramamosain provides insights in environmental adaptation.</title>
        <authorList>
            <person name="Zhang L."/>
        </authorList>
    </citation>
    <scope>NUCLEOTIDE SEQUENCE [LARGE SCALE GENOMIC DNA]</scope>
    <source>
        <strain evidence="8">LZ_2023a</strain>
        <tissue evidence="8">Muscle</tissue>
    </source>
</reference>
<dbReference type="InterPro" id="IPR004853">
    <property type="entry name" value="Sugar_P_trans_dom"/>
</dbReference>
<name>A0AAW0SZ84_SCYPA</name>
<gene>
    <name evidence="8" type="ORF">O3P69_016728</name>
</gene>
<dbReference type="EMBL" id="JARAKH010000042">
    <property type="protein sequence ID" value="KAK8380313.1"/>
    <property type="molecule type" value="Genomic_DNA"/>
</dbReference>
<feature type="transmembrane region" description="Helical" evidence="6">
    <location>
        <begin position="265"/>
        <end position="285"/>
    </location>
</feature>
<evidence type="ECO:0000256" key="6">
    <source>
        <dbReference type="SAM" id="Phobius"/>
    </source>
</evidence>
<evidence type="ECO:0000313" key="8">
    <source>
        <dbReference type="EMBL" id="KAK8380313.1"/>
    </source>
</evidence>
<feature type="domain" description="Sugar phosphate transporter" evidence="7">
    <location>
        <begin position="76"/>
        <end position="370"/>
    </location>
</feature>
<evidence type="ECO:0000256" key="2">
    <source>
        <dbReference type="ARBA" id="ARBA00022692"/>
    </source>
</evidence>
<comment type="caution">
    <text evidence="8">The sequence shown here is derived from an EMBL/GenBank/DDBJ whole genome shotgun (WGS) entry which is preliminary data.</text>
</comment>
<protein>
    <recommendedName>
        <fullName evidence="7">Sugar phosphate transporter domain-containing protein</fullName>
    </recommendedName>
</protein>
<feature type="transmembrane region" description="Helical" evidence="6">
    <location>
        <begin position="104"/>
        <end position="125"/>
    </location>
</feature>
<feature type="transmembrane region" description="Helical" evidence="6">
    <location>
        <begin position="196"/>
        <end position="214"/>
    </location>
</feature>
<evidence type="ECO:0000256" key="5">
    <source>
        <dbReference type="SAM" id="MobiDB-lite"/>
    </source>
</evidence>
<evidence type="ECO:0000256" key="1">
    <source>
        <dbReference type="ARBA" id="ARBA00004141"/>
    </source>
</evidence>
<feature type="transmembrane region" description="Helical" evidence="6">
    <location>
        <begin position="297"/>
        <end position="316"/>
    </location>
</feature>
<feature type="transmembrane region" description="Helical" evidence="6">
    <location>
        <begin position="220"/>
        <end position="240"/>
    </location>
</feature>
<dbReference type="InterPro" id="IPR050186">
    <property type="entry name" value="TPT_transporter"/>
</dbReference>
<feature type="transmembrane region" description="Helical" evidence="6">
    <location>
        <begin position="328"/>
        <end position="349"/>
    </location>
</feature>
<feature type="region of interest" description="Disordered" evidence="5">
    <location>
        <begin position="383"/>
        <end position="413"/>
    </location>
</feature>
<sequence>MFLRRVLMKTVTGRGTGIIKQQRVRRYSGLQHPFTYLIYNRGLVNMTGLEGAEGHRARRRGGRRLGQIIIHCIRSLVLILTYYACSIGLTFYQKRLFRDFKFPLTVVIVHLFMKFVLAGLCRATYTLVTGIPRVMLSWDVYWRKVLPPGAAAGLDIGLSQWSLEFITVALYTMSKSTALLFILAFAIIFKLEEMRCTVVVLVVLIAGGLFLFTYKYTQFNLFGFILVITASLLSGLRWTLSQLVMQKSELALSNPIDMVYHIQPWMTVALLPLAVVMEGTAIAASEYGFRFTDSSDVMYMWGRVMFGAVLAFFMEVSEYLVVCFTSSLTFSIAGVAKEIMTLSLAVYIYNEHLSYINLAGLVLCIIGITLHVVMKALHPPKTVPHPPLTPSDSHQKVPLLSDTDGEEHELFSR</sequence>
<feature type="transmembrane region" description="Helical" evidence="6">
    <location>
        <begin position="169"/>
        <end position="189"/>
    </location>
</feature>
<feature type="transmembrane region" description="Helical" evidence="6">
    <location>
        <begin position="355"/>
        <end position="374"/>
    </location>
</feature>
<keyword evidence="4 6" id="KW-0472">Membrane</keyword>
<feature type="transmembrane region" description="Helical" evidence="6">
    <location>
        <begin position="68"/>
        <end position="92"/>
    </location>
</feature>
<dbReference type="AlphaFoldDB" id="A0AAW0SZ84"/>
<dbReference type="CDD" id="cd21092">
    <property type="entry name" value="TPT_S35C2"/>
    <property type="match status" value="1"/>
</dbReference>
<dbReference type="PANTHER" id="PTHR11132">
    <property type="entry name" value="SOLUTE CARRIER FAMILY 35"/>
    <property type="match status" value="1"/>
</dbReference>
<dbReference type="Pfam" id="PF03151">
    <property type="entry name" value="TPT"/>
    <property type="match status" value="1"/>
</dbReference>
<evidence type="ECO:0000256" key="4">
    <source>
        <dbReference type="ARBA" id="ARBA00023136"/>
    </source>
</evidence>
<evidence type="ECO:0000313" key="9">
    <source>
        <dbReference type="Proteomes" id="UP001487740"/>
    </source>
</evidence>
<keyword evidence="3 6" id="KW-1133">Transmembrane helix</keyword>
<keyword evidence="2 6" id="KW-0812">Transmembrane</keyword>